<dbReference type="InterPro" id="IPR003795">
    <property type="entry name" value="DUF192"/>
</dbReference>
<dbReference type="GeneID" id="13725297"/>
<dbReference type="STRING" id="1229908.NKOR_06320"/>
<dbReference type="KEGG" id="nkr:NKOR_06320"/>
<gene>
    <name evidence="2" type="ORF">NKOR_06320</name>
</gene>
<dbReference type="PANTHER" id="PTHR37953">
    <property type="entry name" value="UPF0127 PROTEIN MJ1496"/>
    <property type="match status" value="1"/>
</dbReference>
<dbReference type="PANTHER" id="PTHR37953:SF1">
    <property type="entry name" value="UPF0127 PROTEIN MJ1496"/>
    <property type="match status" value="1"/>
</dbReference>
<evidence type="ECO:0000313" key="2">
    <source>
        <dbReference type="EMBL" id="AFS81145.1"/>
    </source>
</evidence>
<dbReference type="PATRIC" id="fig|1229908.8.peg.1379"/>
<dbReference type="Gene3D" id="2.60.120.1140">
    <property type="entry name" value="Protein of unknown function DUF192"/>
    <property type="match status" value="1"/>
</dbReference>
<evidence type="ECO:0000256" key="1">
    <source>
        <dbReference type="SAM" id="Phobius"/>
    </source>
</evidence>
<keyword evidence="1" id="KW-0812">Transmembrane</keyword>
<reference evidence="2 3" key="1">
    <citation type="journal article" date="2012" name="J. Bacteriol.">
        <title>Draft Genome Sequence of an Ammonia-Oxidizing Archaeon, "Candidatus Nitrosopumilus koreensis" AR1, from Marine Sediment.</title>
        <authorList>
            <person name="Park S.J."/>
            <person name="Kim J.G."/>
            <person name="Jung M.Y."/>
            <person name="Kim S.J."/>
            <person name="Cha I.T."/>
            <person name="Kwon K."/>
            <person name="Lee J.H."/>
            <person name="Rhee S.K."/>
        </authorList>
    </citation>
    <scope>NUCLEOTIDE SEQUENCE [LARGE SCALE GENOMIC DNA]</scope>
    <source>
        <strain evidence="2 3">AR1</strain>
    </source>
</reference>
<dbReference type="RefSeq" id="WP_014963529.1">
    <property type="nucleotide sequence ID" value="NC_018655.1"/>
</dbReference>
<sequence>MATRAQALIPISIAAVIIGAVGLMSVPSESKLESVEFPRGTIMVDDIPLEVQIADTEPRRVRGLMFQDQLPYDQGMIFVFDEPGLYSLWMLNMQFPLDMIWFDVNGKAVHIEQNIPPCKAALEIATCQSVVPEHDALYVLEVTAGFVEQNNITKDSTLTIISI</sequence>
<evidence type="ECO:0008006" key="4">
    <source>
        <dbReference type="Google" id="ProtNLM"/>
    </source>
</evidence>
<keyword evidence="1" id="KW-1133">Transmembrane helix</keyword>
<proteinExistence type="predicted"/>
<dbReference type="HOGENOM" id="CLU_097039_1_2_2"/>
<name>K0B848_9ARCH</name>
<protein>
    <recommendedName>
        <fullName evidence="4">DUF192 domain-containing protein</fullName>
    </recommendedName>
</protein>
<dbReference type="Proteomes" id="UP000006101">
    <property type="component" value="Chromosome"/>
</dbReference>
<dbReference type="InterPro" id="IPR038695">
    <property type="entry name" value="Saro_0823-like_sf"/>
</dbReference>
<organism evidence="2 3">
    <name type="scientific">Candidatus Nitrosopumilus koreensis AR1</name>
    <dbReference type="NCBI Taxonomy" id="1229908"/>
    <lineage>
        <taxon>Archaea</taxon>
        <taxon>Nitrososphaerota</taxon>
        <taxon>Nitrososphaeria</taxon>
        <taxon>Nitrosopumilales</taxon>
        <taxon>Nitrosopumilaceae</taxon>
        <taxon>Nitrosopumilus</taxon>
    </lineage>
</organism>
<dbReference type="AlphaFoldDB" id="K0B848"/>
<feature type="transmembrane region" description="Helical" evidence="1">
    <location>
        <begin position="7"/>
        <end position="26"/>
    </location>
</feature>
<accession>K0B848</accession>
<dbReference type="Pfam" id="PF02643">
    <property type="entry name" value="DUF192"/>
    <property type="match status" value="1"/>
</dbReference>
<evidence type="ECO:0000313" key="3">
    <source>
        <dbReference type="Proteomes" id="UP000006101"/>
    </source>
</evidence>
<dbReference type="EMBL" id="CP003842">
    <property type="protein sequence ID" value="AFS81145.1"/>
    <property type="molecule type" value="Genomic_DNA"/>
</dbReference>
<keyword evidence="3" id="KW-1185">Reference proteome</keyword>
<keyword evidence="1" id="KW-0472">Membrane</keyword>